<comment type="caution">
    <text evidence="1">The sequence shown here is derived from an EMBL/GenBank/DDBJ whole genome shotgun (WGS) entry which is preliminary data.</text>
</comment>
<protein>
    <submittedName>
        <fullName evidence="1">Uncharacterized protein</fullName>
    </submittedName>
</protein>
<evidence type="ECO:0000313" key="1">
    <source>
        <dbReference type="EMBL" id="PFG34179.1"/>
    </source>
</evidence>
<dbReference type="AlphaFoldDB" id="A0A2A9E7I7"/>
<name>A0A2A9E7I7_9MICO</name>
<gene>
    <name evidence="1" type="ORF">ATL42_2084</name>
</gene>
<accession>A0A2A9E7I7</accession>
<evidence type="ECO:0000313" key="2">
    <source>
        <dbReference type="Proteomes" id="UP000225548"/>
    </source>
</evidence>
<dbReference type="Proteomes" id="UP000225548">
    <property type="component" value="Unassembled WGS sequence"/>
</dbReference>
<sequence>MLVLLAGVIVALVVGVRALGGWVGGMVESDDTVEVDPTPEATGTYVPVDCTSADVQLTLTPDATSYALGGTASFEVSITHTGENPCTIDAGLATREIVITSGSDRIWSSADCDTAGSRMLLLAPGNQDVETVTWGTGRSAPGCTADLPAPGAGTYQAVVSAPGLESTTVVLRLG</sequence>
<proteinExistence type="predicted"/>
<organism evidence="1 2">
    <name type="scientific">Sanguibacter antarcticus</name>
    <dbReference type="NCBI Taxonomy" id="372484"/>
    <lineage>
        <taxon>Bacteria</taxon>
        <taxon>Bacillati</taxon>
        <taxon>Actinomycetota</taxon>
        <taxon>Actinomycetes</taxon>
        <taxon>Micrococcales</taxon>
        <taxon>Sanguibacteraceae</taxon>
        <taxon>Sanguibacter</taxon>
    </lineage>
</organism>
<reference evidence="1 2" key="1">
    <citation type="submission" date="2017-10" db="EMBL/GenBank/DDBJ databases">
        <title>Sequencing the genomes of 1000 actinobacteria strains.</title>
        <authorList>
            <person name="Klenk H.-P."/>
        </authorList>
    </citation>
    <scope>NUCLEOTIDE SEQUENCE [LARGE SCALE GENOMIC DNA]</scope>
    <source>
        <strain evidence="1 2">DSM 18966</strain>
    </source>
</reference>
<dbReference type="EMBL" id="PDJG01000001">
    <property type="protein sequence ID" value="PFG34179.1"/>
    <property type="molecule type" value="Genomic_DNA"/>
</dbReference>
<keyword evidence="2" id="KW-1185">Reference proteome</keyword>